<reference evidence="1 2" key="1">
    <citation type="submission" date="2019-03" db="EMBL/GenBank/DDBJ databases">
        <title>First draft genome of Liparis tanakae, snailfish: a comprehensive survey of snailfish specific genes.</title>
        <authorList>
            <person name="Kim W."/>
            <person name="Song I."/>
            <person name="Jeong J.-H."/>
            <person name="Kim D."/>
            <person name="Kim S."/>
            <person name="Ryu S."/>
            <person name="Song J.Y."/>
            <person name="Lee S.K."/>
        </authorList>
    </citation>
    <scope>NUCLEOTIDE SEQUENCE [LARGE SCALE GENOMIC DNA]</scope>
    <source>
        <tissue evidence="1">Muscle</tissue>
    </source>
</reference>
<protein>
    <submittedName>
        <fullName evidence="1">Uncharacterized protein</fullName>
    </submittedName>
</protein>
<keyword evidence="2" id="KW-1185">Reference proteome</keyword>
<evidence type="ECO:0000313" key="1">
    <source>
        <dbReference type="EMBL" id="TNN58182.1"/>
    </source>
</evidence>
<dbReference type="EMBL" id="SRLO01000387">
    <property type="protein sequence ID" value="TNN58182.1"/>
    <property type="molecule type" value="Genomic_DNA"/>
</dbReference>
<name>A0A4Z2GZW6_9TELE</name>
<evidence type="ECO:0000313" key="2">
    <source>
        <dbReference type="Proteomes" id="UP000314294"/>
    </source>
</evidence>
<accession>A0A4Z2GZW6</accession>
<dbReference type="AlphaFoldDB" id="A0A4Z2GZW6"/>
<dbReference type="Proteomes" id="UP000314294">
    <property type="component" value="Unassembled WGS sequence"/>
</dbReference>
<proteinExistence type="predicted"/>
<organism evidence="1 2">
    <name type="scientific">Liparis tanakae</name>
    <name type="common">Tanaka's snailfish</name>
    <dbReference type="NCBI Taxonomy" id="230148"/>
    <lineage>
        <taxon>Eukaryota</taxon>
        <taxon>Metazoa</taxon>
        <taxon>Chordata</taxon>
        <taxon>Craniata</taxon>
        <taxon>Vertebrata</taxon>
        <taxon>Euteleostomi</taxon>
        <taxon>Actinopterygii</taxon>
        <taxon>Neopterygii</taxon>
        <taxon>Teleostei</taxon>
        <taxon>Neoteleostei</taxon>
        <taxon>Acanthomorphata</taxon>
        <taxon>Eupercaria</taxon>
        <taxon>Perciformes</taxon>
        <taxon>Cottioidei</taxon>
        <taxon>Cottales</taxon>
        <taxon>Liparidae</taxon>
        <taxon>Liparis</taxon>
    </lineage>
</organism>
<sequence>MKLREMKTFSNQLAEVVRRLVRLHLAITSKQGRNRQIRTSASDSLESLAVKHKTIWQRTSGMIEKLIIIISYRSQSDKDCCTTFQ</sequence>
<comment type="caution">
    <text evidence="1">The sequence shown here is derived from an EMBL/GenBank/DDBJ whole genome shotgun (WGS) entry which is preliminary data.</text>
</comment>
<gene>
    <name evidence="1" type="ORF">EYF80_031615</name>
</gene>